<dbReference type="eggNOG" id="COG0019">
    <property type="taxonomic scope" value="Bacteria"/>
</dbReference>
<evidence type="ECO:0000256" key="3">
    <source>
        <dbReference type="PIRSR" id="PIRSR600183-50"/>
    </source>
</evidence>
<dbReference type="InterPro" id="IPR022644">
    <property type="entry name" value="De-COase2_N"/>
</dbReference>
<dbReference type="KEGG" id="swp:swp_0089"/>
<dbReference type="STRING" id="225849.swp_0089"/>
<comment type="cofactor">
    <cofactor evidence="1 3">
        <name>pyridoxal 5'-phosphate</name>
        <dbReference type="ChEBI" id="CHEBI:597326"/>
    </cofactor>
</comment>
<feature type="domain" description="Orn/DAP/Arg decarboxylase 2 N-terminal" evidence="6">
    <location>
        <begin position="29"/>
        <end position="283"/>
    </location>
</feature>
<dbReference type="PROSITE" id="PS00879">
    <property type="entry name" value="ODR_DC_2_2"/>
    <property type="match status" value="1"/>
</dbReference>
<evidence type="ECO:0000259" key="6">
    <source>
        <dbReference type="Pfam" id="PF02784"/>
    </source>
</evidence>
<dbReference type="InterPro" id="IPR009006">
    <property type="entry name" value="Ala_racemase/Decarboxylase_C"/>
</dbReference>
<keyword evidence="7" id="KW-0456">Lyase</keyword>
<dbReference type="PRINTS" id="PR01179">
    <property type="entry name" value="ODADCRBXLASE"/>
</dbReference>
<dbReference type="GO" id="GO:0009089">
    <property type="term" value="P:lysine biosynthetic process via diaminopimelate"/>
    <property type="evidence" value="ECO:0007669"/>
    <property type="project" value="TreeGrafter"/>
</dbReference>
<protein>
    <submittedName>
        <fullName evidence="7">Vibrioferrin biosynthesis protein PvsE</fullName>
        <ecNumber evidence="7">4.1.1.20</ecNumber>
    </submittedName>
</protein>
<dbReference type="PANTHER" id="PTHR43727">
    <property type="entry name" value="DIAMINOPIMELATE DECARBOXYLASE"/>
    <property type="match status" value="1"/>
</dbReference>
<dbReference type="InterPro" id="IPR022657">
    <property type="entry name" value="De-COase2_CS"/>
</dbReference>
<dbReference type="InterPro" id="IPR002433">
    <property type="entry name" value="Orn_de-COase"/>
</dbReference>
<accession>B8CGU1</accession>
<gene>
    <name evidence="7" type="ordered locus">swp_0089</name>
</gene>
<evidence type="ECO:0000256" key="1">
    <source>
        <dbReference type="ARBA" id="ARBA00001933"/>
    </source>
</evidence>
<feature type="active site" description="Proton donor" evidence="3">
    <location>
        <position position="361"/>
    </location>
</feature>
<evidence type="ECO:0000259" key="5">
    <source>
        <dbReference type="Pfam" id="PF00278"/>
    </source>
</evidence>
<dbReference type="GO" id="GO:0006596">
    <property type="term" value="P:polyamine biosynthetic process"/>
    <property type="evidence" value="ECO:0007669"/>
    <property type="project" value="InterPro"/>
</dbReference>
<dbReference type="InterPro" id="IPR000183">
    <property type="entry name" value="Orn/DAP/Arg_de-COase"/>
</dbReference>
<evidence type="ECO:0000313" key="7">
    <source>
        <dbReference type="EMBL" id="ACJ26934.1"/>
    </source>
</evidence>
<dbReference type="InterPro" id="IPR022643">
    <property type="entry name" value="De-COase2_C"/>
</dbReference>
<dbReference type="Proteomes" id="UP000000753">
    <property type="component" value="Chromosome"/>
</dbReference>
<evidence type="ECO:0000256" key="4">
    <source>
        <dbReference type="RuleBase" id="RU003737"/>
    </source>
</evidence>
<feature type="domain" description="Orn/DAP/Arg decarboxylase 2 C-terminal" evidence="5">
    <location>
        <begin position="27"/>
        <end position="388"/>
    </location>
</feature>
<dbReference type="SUPFAM" id="SSF51419">
    <property type="entry name" value="PLP-binding barrel"/>
    <property type="match status" value="1"/>
</dbReference>
<dbReference type="GO" id="GO:0008836">
    <property type="term" value="F:diaminopimelate decarboxylase activity"/>
    <property type="evidence" value="ECO:0007669"/>
    <property type="project" value="UniProtKB-EC"/>
</dbReference>
<dbReference type="Pfam" id="PF02784">
    <property type="entry name" value="Orn_Arg_deC_N"/>
    <property type="match status" value="1"/>
</dbReference>
<dbReference type="PRINTS" id="PR01182">
    <property type="entry name" value="ORNDCRBXLASE"/>
</dbReference>
<dbReference type="InterPro" id="IPR029066">
    <property type="entry name" value="PLP-binding_barrel"/>
</dbReference>
<proteinExistence type="inferred from homology"/>
<dbReference type="CDD" id="cd06843">
    <property type="entry name" value="PLPDE_III_PvsE_like"/>
    <property type="match status" value="1"/>
</dbReference>
<keyword evidence="8" id="KW-1185">Reference proteome</keyword>
<dbReference type="EC" id="4.1.1.20" evidence="7"/>
<feature type="modified residue" description="N6-(pyridoxal phosphate)lysine" evidence="3">
    <location>
        <position position="53"/>
    </location>
</feature>
<organism evidence="7 8">
    <name type="scientific">Shewanella piezotolerans (strain WP3 / JCM 13877)</name>
    <dbReference type="NCBI Taxonomy" id="225849"/>
    <lineage>
        <taxon>Bacteria</taxon>
        <taxon>Pseudomonadati</taxon>
        <taxon>Pseudomonadota</taxon>
        <taxon>Gammaproteobacteria</taxon>
        <taxon>Alteromonadales</taxon>
        <taxon>Shewanellaceae</taxon>
        <taxon>Shewanella</taxon>
    </lineage>
</organism>
<comment type="similarity">
    <text evidence="4">Belongs to the Orn/Lys/Arg decarboxylase class-II family.</text>
</comment>
<dbReference type="Pfam" id="PF00278">
    <property type="entry name" value="Orn_DAP_Arg_deC"/>
    <property type="match status" value="1"/>
</dbReference>
<dbReference type="Gene3D" id="3.20.20.10">
    <property type="entry name" value="Alanine racemase"/>
    <property type="match status" value="1"/>
</dbReference>
<name>B8CGU1_SHEPW</name>
<keyword evidence="2 3" id="KW-0663">Pyridoxal phosphate</keyword>
<sequence length="412" mass="46033">MQKIVNAIANLAAEQDPQAPLCAYIYDLEQLKNHASAMMAALPSNCQLYYAAKANPEAEVLQVLAPIVDGVEAASGGELNWIHQCQPQVPLIFGGPGKLVSELSQAIDLDVDAIHVESLTELQRITALCRQKQRHCRILLRMNISLEGIAETRLTMGGKPTPFGIDAAELDTAMAIVRDIPTLAGKPLVELLGFHFHLMSHQLDVGRHLALMKLYFSTYKKWCQKYSLNLPMLNVGGGIGVNYSDPQQIFDWKHFCMELETLIKQNQMEAVNIRFECGRFVTAAMGYYVMQVLDIKKNHGQWFAIGHGGTHHFRTPAAQAHDHPFFVLAAKDIGIELEQAETKITTTNLKSELVTIVGQLCTPKDVLATQQYVERLAVDDYLVFSHAGAYAWNISHQNFLMHAPPQRFFIRE</sequence>
<dbReference type="EMBL" id="CP000472">
    <property type="protein sequence ID" value="ACJ26934.1"/>
    <property type="molecule type" value="Genomic_DNA"/>
</dbReference>
<dbReference type="PANTHER" id="PTHR43727:SF2">
    <property type="entry name" value="GROUP IV DECARBOXYLASE"/>
    <property type="match status" value="1"/>
</dbReference>
<dbReference type="Gene3D" id="2.40.37.10">
    <property type="entry name" value="Lyase, Ornithine Decarboxylase, Chain A, domain 1"/>
    <property type="match status" value="1"/>
</dbReference>
<evidence type="ECO:0000313" key="8">
    <source>
        <dbReference type="Proteomes" id="UP000000753"/>
    </source>
</evidence>
<reference evidence="7 8" key="1">
    <citation type="journal article" date="2008" name="PLoS ONE">
        <title>Environmental adaptation: genomic analysis of the piezotolerant and psychrotolerant deep-sea iron reducing bacterium Shewanella piezotolerans WP3.</title>
        <authorList>
            <person name="Wang F."/>
            <person name="Wang J."/>
            <person name="Jian H."/>
            <person name="Zhang B."/>
            <person name="Li S."/>
            <person name="Wang F."/>
            <person name="Zeng X."/>
            <person name="Gao L."/>
            <person name="Bartlett D.H."/>
            <person name="Yu J."/>
            <person name="Hu S."/>
            <person name="Xiao X."/>
        </authorList>
    </citation>
    <scope>NUCLEOTIDE SEQUENCE [LARGE SCALE GENOMIC DNA]</scope>
    <source>
        <strain evidence="8">WP3 / JCM 13877</strain>
    </source>
</reference>
<evidence type="ECO:0000256" key="2">
    <source>
        <dbReference type="ARBA" id="ARBA00022898"/>
    </source>
</evidence>
<dbReference type="HOGENOM" id="CLU_026444_0_3_6"/>
<dbReference type="SUPFAM" id="SSF50621">
    <property type="entry name" value="Alanine racemase C-terminal domain-like"/>
    <property type="match status" value="1"/>
</dbReference>
<dbReference type="AlphaFoldDB" id="B8CGU1"/>